<evidence type="ECO:0000256" key="2">
    <source>
        <dbReference type="ARBA" id="ARBA00007977"/>
    </source>
</evidence>
<feature type="transmembrane region" description="Helical" evidence="7">
    <location>
        <begin position="52"/>
        <end position="72"/>
    </location>
</feature>
<evidence type="ECO:0000313" key="8">
    <source>
        <dbReference type="EMBL" id="MCD8742145.1"/>
    </source>
</evidence>
<dbReference type="Pfam" id="PF03601">
    <property type="entry name" value="Cons_hypoth698"/>
    <property type="match status" value="1"/>
</dbReference>
<name>A0ABS8U7G8_9SPHI</name>
<comment type="caution">
    <text evidence="8">The sequence shown here is derived from an EMBL/GenBank/DDBJ whole genome shotgun (WGS) entry which is preliminary data.</text>
</comment>
<feature type="transmembrane region" description="Helical" evidence="7">
    <location>
        <begin position="392"/>
        <end position="413"/>
    </location>
</feature>
<evidence type="ECO:0000256" key="6">
    <source>
        <dbReference type="ARBA" id="ARBA00023136"/>
    </source>
</evidence>
<dbReference type="PANTHER" id="PTHR30106">
    <property type="entry name" value="INNER MEMBRANE PROTEIN YEIH-RELATED"/>
    <property type="match status" value="1"/>
</dbReference>
<protein>
    <submittedName>
        <fullName evidence="8">Sulfate exporter family transporter</fullName>
    </submittedName>
</protein>
<feature type="transmembrane region" description="Helical" evidence="7">
    <location>
        <begin position="79"/>
        <end position="98"/>
    </location>
</feature>
<reference evidence="8 9" key="1">
    <citation type="submission" date="2021-12" db="EMBL/GenBank/DDBJ databases">
        <title>Mucilaginibacter roseus genome.</title>
        <authorList>
            <person name="Ferreira J.R."/>
            <person name="Newman J.D."/>
        </authorList>
    </citation>
    <scope>NUCLEOTIDE SEQUENCE [LARGE SCALE GENOMIC DNA]</scope>
    <source>
        <strain evidence="8 9">LMG 28454</strain>
    </source>
</reference>
<evidence type="ECO:0000256" key="5">
    <source>
        <dbReference type="ARBA" id="ARBA00022989"/>
    </source>
</evidence>
<dbReference type="Proteomes" id="UP001199919">
    <property type="component" value="Unassembled WGS sequence"/>
</dbReference>
<keyword evidence="6 7" id="KW-0472">Membrane</keyword>
<feature type="transmembrane region" description="Helical" evidence="7">
    <location>
        <begin position="328"/>
        <end position="347"/>
    </location>
</feature>
<comment type="similarity">
    <text evidence="2">Belongs to the UPF0324 family.</text>
</comment>
<feature type="transmembrane region" description="Helical" evidence="7">
    <location>
        <begin position="139"/>
        <end position="158"/>
    </location>
</feature>
<gene>
    <name evidence="8" type="ORF">LT679_16155</name>
</gene>
<feature type="transmembrane region" description="Helical" evidence="7">
    <location>
        <begin position="256"/>
        <end position="276"/>
    </location>
</feature>
<keyword evidence="4 7" id="KW-0812">Transmembrane</keyword>
<sequence length="414" mass="44406">MNKSILTEDWTVVLLGFIIIILSLSGILLSTPEFSWATAEDLTGKVLSGTNLLNILIQLVYVLAIAVIGAGLTGKSVVGVLKVFPVVYLLTIVALVIAGSSQAKALNLEAVIFSLIIGLLIGNLFKLPQWFREALASEFYVKVGLVLLGTSIIFSDILKAGSLGLIQALMVVVSVWYFSYWVCKKLKIDSELTMMLSSAVSICGVSAAIATSGAIKGDSKKLSLVISLVLITAVPMMVFMPYLAKVMGLSQEVTGAWLGGSIDTTGAVVASGSLVGETALKISSIVKFSQNVLLGIAAFAISVYWTYTKHPSAADGESKPTLKVIWERFPKFVIGFIAASLLFSFVISPELATAVKAPLKNLQGFWFALAFTSIGLETNFRDLLHRDSKKPIYAFLIAQSFNVVITLVIAYLLF</sequence>
<evidence type="ECO:0000256" key="7">
    <source>
        <dbReference type="SAM" id="Phobius"/>
    </source>
</evidence>
<evidence type="ECO:0000256" key="4">
    <source>
        <dbReference type="ARBA" id="ARBA00022692"/>
    </source>
</evidence>
<organism evidence="8 9">
    <name type="scientific">Mucilaginibacter roseus</name>
    <dbReference type="NCBI Taxonomy" id="1528868"/>
    <lineage>
        <taxon>Bacteria</taxon>
        <taxon>Pseudomonadati</taxon>
        <taxon>Bacteroidota</taxon>
        <taxon>Sphingobacteriia</taxon>
        <taxon>Sphingobacteriales</taxon>
        <taxon>Sphingobacteriaceae</taxon>
        <taxon>Mucilaginibacter</taxon>
    </lineage>
</organism>
<feature type="transmembrane region" description="Helical" evidence="7">
    <location>
        <begin position="164"/>
        <end position="183"/>
    </location>
</feature>
<dbReference type="PANTHER" id="PTHR30106:SF1">
    <property type="entry name" value="UPF0324 MEMBRANE PROTEIN FN0533"/>
    <property type="match status" value="1"/>
</dbReference>
<feature type="transmembrane region" description="Helical" evidence="7">
    <location>
        <begin position="221"/>
        <end position="244"/>
    </location>
</feature>
<proteinExistence type="inferred from homology"/>
<feature type="transmembrane region" description="Helical" evidence="7">
    <location>
        <begin position="110"/>
        <end position="127"/>
    </location>
</feature>
<feature type="transmembrane region" description="Helical" evidence="7">
    <location>
        <begin position="12"/>
        <end position="32"/>
    </location>
</feature>
<dbReference type="EMBL" id="JAJPWV010000005">
    <property type="protein sequence ID" value="MCD8742145.1"/>
    <property type="molecule type" value="Genomic_DNA"/>
</dbReference>
<evidence type="ECO:0000313" key="9">
    <source>
        <dbReference type="Proteomes" id="UP001199919"/>
    </source>
</evidence>
<feature type="transmembrane region" description="Helical" evidence="7">
    <location>
        <begin position="195"/>
        <end position="215"/>
    </location>
</feature>
<dbReference type="RefSeq" id="WP_232178704.1">
    <property type="nucleotide sequence ID" value="NZ_JAJPWV010000005.1"/>
</dbReference>
<feature type="transmembrane region" description="Helical" evidence="7">
    <location>
        <begin position="362"/>
        <end position="380"/>
    </location>
</feature>
<keyword evidence="5 7" id="KW-1133">Transmembrane helix</keyword>
<keyword evidence="9" id="KW-1185">Reference proteome</keyword>
<dbReference type="InterPro" id="IPR018383">
    <property type="entry name" value="UPF0324_pro"/>
</dbReference>
<keyword evidence="3" id="KW-1003">Cell membrane</keyword>
<accession>A0ABS8U7G8</accession>
<evidence type="ECO:0000256" key="3">
    <source>
        <dbReference type="ARBA" id="ARBA00022475"/>
    </source>
</evidence>
<evidence type="ECO:0000256" key="1">
    <source>
        <dbReference type="ARBA" id="ARBA00004651"/>
    </source>
</evidence>
<feature type="transmembrane region" description="Helical" evidence="7">
    <location>
        <begin position="288"/>
        <end position="307"/>
    </location>
</feature>
<comment type="subcellular location">
    <subcellularLocation>
        <location evidence="1">Cell membrane</location>
        <topology evidence="1">Multi-pass membrane protein</topology>
    </subcellularLocation>
</comment>